<keyword evidence="6" id="KW-0677">Repeat</keyword>
<dbReference type="SMART" id="SM00320">
    <property type="entry name" value="WD40"/>
    <property type="match status" value="3"/>
</dbReference>
<feature type="non-terminal residue" evidence="11">
    <location>
        <position position="809"/>
    </location>
</feature>
<evidence type="ECO:0000313" key="11">
    <source>
        <dbReference type="EMBL" id="KAK3851505.1"/>
    </source>
</evidence>
<organism evidence="11 12">
    <name type="scientific">Petrolisthes cinctipes</name>
    <name type="common">Flat porcelain crab</name>
    <dbReference type="NCBI Taxonomy" id="88211"/>
    <lineage>
        <taxon>Eukaryota</taxon>
        <taxon>Metazoa</taxon>
        <taxon>Ecdysozoa</taxon>
        <taxon>Arthropoda</taxon>
        <taxon>Crustacea</taxon>
        <taxon>Multicrustacea</taxon>
        <taxon>Malacostraca</taxon>
        <taxon>Eumalacostraca</taxon>
        <taxon>Eucarida</taxon>
        <taxon>Decapoda</taxon>
        <taxon>Pleocyemata</taxon>
        <taxon>Anomura</taxon>
        <taxon>Galatheoidea</taxon>
        <taxon>Porcellanidae</taxon>
        <taxon>Petrolisthes</taxon>
    </lineage>
</organism>
<dbReference type="GO" id="GO:0030036">
    <property type="term" value="P:actin cytoskeleton organization"/>
    <property type="evidence" value="ECO:0007669"/>
    <property type="project" value="UniProtKB-ARBA"/>
</dbReference>
<gene>
    <name evidence="11" type="ORF">Pcinc_041851</name>
</gene>
<evidence type="ECO:0000313" key="12">
    <source>
        <dbReference type="Proteomes" id="UP001286313"/>
    </source>
</evidence>
<feature type="compositionally biased region" description="Basic and acidic residues" evidence="9">
    <location>
        <begin position="162"/>
        <end position="174"/>
    </location>
</feature>
<keyword evidence="5" id="KW-0853">WD repeat</keyword>
<evidence type="ECO:0000256" key="6">
    <source>
        <dbReference type="ARBA" id="ARBA00022737"/>
    </source>
</evidence>
<evidence type="ECO:0000256" key="2">
    <source>
        <dbReference type="ARBA" id="ARBA00009482"/>
    </source>
</evidence>
<feature type="compositionally biased region" description="Basic and acidic residues" evidence="9">
    <location>
        <begin position="189"/>
        <end position="230"/>
    </location>
</feature>
<dbReference type="GO" id="GO:0005737">
    <property type="term" value="C:cytoplasm"/>
    <property type="evidence" value="ECO:0007669"/>
    <property type="project" value="UniProtKB-SubCell"/>
</dbReference>
<feature type="compositionally biased region" description="Low complexity" evidence="9">
    <location>
        <begin position="113"/>
        <end position="124"/>
    </location>
</feature>
<dbReference type="SMART" id="SM01166">
    <property type="entry name" value="DUF1899"/>
    <property type="match status" value="1"/>
</dbReference>
<dbReference type="InterPro" id="IPR015505">
    <property type="entry name" value="Coronin"/>
</dbReference>
<feature type="compositionally biased region" description="Polar residues" evidence="9">
    <location>
        <begin position="175"/>
        <end position="185"/>
    </location>
</feature>
<comment type="function">
    <text evidence="8">F-actin regulator involved in anterograde Golgi to endosome transport: upon ubiquitination via 'Lys-33'-linked ubiquitin chains by the BCR(KLHL20) E3 ubiquitin ligase complex, interacts with EPS15 and localizes to the trans-Golgi network, where it promotes actin polymerization, thereby facilitating post-Golgi trafficking. May play a role in the maintenance of the Golgi apparatus morphology.</text>
</comment>
<feature type="region of interest" description="Disordered" evidence="9">
    <location>
        <begin position="90"/>
        <end position="124"/>
    </location>
</feature>
<comment type="caution">
    <text evidence="11">The sequence shown here is derived from an EMBL/GenBank/DDBJ whole genome shotgun (WGS) entry which is preliminary data.</text>
</comment>
<accession>A0AAE1EHX8</accession>
<dbReference type="InterPro" id="IPR015048">
    <property type="entry name" value="DUF1899"/>
</dbReference>
<evidence type="ECO:0000256" key="7">
    <source>
        <dbReference type="ARBA" id="ARBA00023203"/>
    </source>
</evidence>
<evidence type="ECO:0000256" key="9">
    <source>
        <dbReference type="SAM" id="MobiDB-lite"/>
    </source>
</evidence>
<name>A0AAE1EHX8_PETCI</name>
<feature type="compositionally biased region" description="Gly residues" evidence="9">
    <location>
        <begin position="254"/>
        <end position="295"/>
    </location>
</feature>
<dbReference type="SMART" id="SM01167">
    <property type="entry name" value="DUF1900"/>
    <property type="match status" value="1"/>
</dbReference>
<feature type="region of interest" description="Disordered" evidence="9">
    <location>
        <begin position="144"/>
        <end position="297"/>
    </location>
</feature>
<sequence length="809" mass="86980">GRLVRHDPEPLCHSTQPREPLLNYRCIVVHSVSEWNFGAEGRGWGRGGRRRCPPVPAPRSRISNGTESPTLRPVSQVRPTPVKPMVAVKPSMAQPRPGLTPKPAARSSFPLKTTRTTTPPTRTTSNMMTMMMMMIMMMILHLKMDGSSTPPPLKDGSPTSTPHKDGSTTPHKDGSSSPPLKNNLAQLRKNFESNKEDGEKGGKELSSLRKQFENRSMSLDERRKDWREGGKEEEEEVVEGRREGGDQTDLSGGSSSGGGGGGSGGSGGGVGFTTGGGGGGGVGGGVGFTSGGGGRLTMEHRSMTTLQESTTTPTSPIPRRPTLTRSFRRVCKLRHLKGTPGHKNTFIENLRDHSHTIPSESDAITANSHLVCLPLSGAGGRVTVLPHTQPGRLPDGVIPALLNTANVMDFAFDPFNTLTLAVGCDDGKINLWHIPESGLSAPTNQPNETFTDIGASEKITGIKYHPLTSGIVGAVTGDYTVKIWDLHSQSVPLTLPTHPDQIFSAAWSPCGRHLATLCRDGLIRTFDPRHTKGGAVATGGGGGGVGRGGRVLWALGGKFLVTIGFTKRSERTISVYRVCDLSVCTSSVGSVGVDISPAMLIPHYDTDTNTLFATGKGDSTIYTYEVGSDAPHLFPLSHHKCPTVHQGLAMLPKTVCDVRSVEFCKMLRLTTSTLEPLSFTVPRVKTEFFQDDIFPPTPITWNPTMTSAEWLGGNNRPSQTMSLRPADMITLSESKGQVSPQTHPGNTDGCIVKAHTRQGTPPFLKGVIPSEIRQTQHKLEESMSQQLRVVSNTLEQDNMEGVDSAEWED</sequence>
<dbReference type="AlphaFoldDB" id="A0AAE1EHX8"/>
<comment type="subcellular location">
    <subcellularLocation>
        <location evidence="1">Cytoplasm</location>
    </subcellularLocation>
</comment>
<dbReference type="PANTHER" id="PTHR10856">
    <property type="entry name" value="CORONIN"/>
    <property type="match status" value="1"/>
</dbReference>
<evidence type="ECO:0000256" key="5">
    <source>
        <dbReference type="ARBA" id="ARBA00022574"/>
    </source>
</evidence>
<feature type="region of interest" description="Disordered" evidence="9">
    <location>
        <begin position="45"/>
        <end position="77"/>
    </location>
</feature>
<dbReference type="InterPro" id="IPR036322">
    <property type="entry name" value="WD40_repeat_dom_sf"/>
</dbReference>
<comment type="similarity">
    <text evidence="2">Belongs to the WD repeat coronin family.</text>
</comment>
<dbReference type="InterPro" id="IPR001680">
    <property type="entry name" value="WD40_rpt"/>
</dbReference>
<evidence type="ECO:0000256" key="3">
    <source>
        <dbReference type="ARBA" id="ARBA00013347"/>
    </source>
</evidence>
<evidence type="ECO:0000256" key="4">
    <source>
        <dbReference type="ARBA" id="ARBA00022490"/>
    </source>
</evidence>
<dbReference type="Pfam" id="PF16300">
    <property type="entry name" value="WD40_4"/>
    <property type="match status" value="1"/>
</dbReference>
<reference evidence="11" key="1">
    <citation type="submission" date="2023-10" db="EMBL/GenBank/DDBJ databases">
        <title>Genome assemblies of two species of porcelain crab, Petrolisthes cinctipes and Petrolisthes manimaculis (Anomura: Porcellanidae).</title>
        <authorList>
            <person name="Angst P."/>
        </authorList>
    </citation>
    <scope>NUCLEOTIDE SEQUENCE</scope>
    <source>
        <strain evidence="11">PB745_01</strain>
        <tissue evidence="11">Gill</tissue>
    </source>
</reference>
<dbReference type="Proteomes" id="UP001286313">
    <property type="component" value="Unassembled WGS sequence"/>
</dbReference>
<dbReference type="InterPro" id="IPR015943">
    <property type="entry name" value="WD40/YVTN_repeat-like_dom_sf"/>
</dbReference>
<dbReference type="Pfam" id="PF00400">
    <property type="entry name" value="WD40"/>
    <property type="match status" value="2"/>
</dbReference>
<keyword evidence="7" id="KW-0009">Actin-binding</keyword>
<feature type="domain" description="DUF1899" evidence="10">
    <location>
        <begin position="326"/>
        <end position="391"/>
    </location>
</feature>
<dbReference type="FunFam" id="2.130.10.10:FF:000076">
    <property type="entry name" value="Coronin"/>
    <property type="match status" value="1"/>
</dbReference>
<dbReference type="PANTHER" id="PTHR10856:SF20">
    <property type="entry name" value="CORONIN-7"/>
    <property type="match status" value="1"/>
</dbReference>
<evidence type="ECO:0000259" key="10">
    <source>
        <dbReference type="SMART" id="SM01166"/>
    </source>
</evidence>
<dbReference type="Pfam" id="PF08953">
    <property type="entry name" value="DUF1899"/>
    <property type="match status" value="1"/>
</dbReference>
<dbReference type="Gene3D" id="2.130.10.10">
    <property type="entry name" value="YVTN repeat-like/Quinoprotein amine dehydrogenase"/>
    <property type="match status" value="1"/>
</dbReference>
<dbReference type="SUPFAM" id="SSF50978">
    <property type="entry name" value="WD40 repeat-like"/>
    <property type="match status" value="1"/>
</dbReference>
<keyword evidence="12" id="KW-1185">Reference proteome</keyword>
<dbReference type="GO" id="GO:0003779">
    <property type="term" value="F:actin binding"/>
    <property type="evidence" value="ECO:0007669"/>
    <property type="project" value="UniProtKB-KW"/>
</dbReference>
<protein>
    <recommendedName>
        <fullName evidence="3">Coronin-7</fullName>
    </recommendedName>
</protein>
<evidence type="ECO:0000256" key="8">
    <source>
        <dbReference type="ARBA" id="ARBA00024838"/>
    </source>
</evidence>
<proteinExistence type="inferred from homology"/>
<dbReference type="EMBL" id="JAWQEG010007869">
    <property type="protein sequence ID" value="KAK3851505.1"/>
    <property type="molecule type" value="Genomic_DNA"/>
</dbReference>
<evidence type="ECO:0000256" key="1">
    <source>
        <dbReference type="ARBA" id="ARBA00004496"/>
    </source>
</evidence>
<keyword evidence="4" id="KW-0963">Cytoplasm</keyword>